<keyword evidence="3" id="KW-1185">Reference proteome</keyword>
<keyword evidence="1" id="KW-1133">Transmembrane helix</keyword>
<dbReference type="RefSeq" id="WP_133539564.1">
    <property type="nucleotide sequence ID" value="NZ_SNXI01000007.1"/>
</dbReference>
<protein>
    <submittedName>
        <fullName evidence="2">Uncharacterized protein</fullName>
    </submittedName>
</protein>
<sequence>MTKTNSKHVEFYRDSRRPQGWGGFFLAIWMAIYIGGVVPIWVIAVGALSTMAIVAAVIIKFRPKQLAARWSNGELMEKRFILPPRTHKLPEPPKVMRYEEDMAALQFIDSGKLYEIAIVYDAELEAELDGSDVANVDKRNSN</sequence>
<dbReference type="AlphaFoldDB" id="A0A4R6P6B9"/>
<reference evidence="2 3" key="1">
    <citation type="submission" date="2019-03" db="EMBL/GenBank/DDBJ databases">
        <title>Freshwater and sediment microbial communities from various areas in North America, analyzing microbe dynamics in response to fracking.</title>
        <authorList>
            <person name="Lamendella R."/>
        </authorList>
    </citation>
    <scope>NUCLEOTIDE SEQUENCE [LARGE SCALE GENOMIC DNA]</scope>
    <source>
        <strain evidence="2 3">18_TX</strain>
    </source>
</reference>
<comment type="caution">
    <text evidence="2">The sequence shown here is derived from an EMBL/GenBank/DDBJ whole genome shotgun (WGS) entry which is preliminary data.</text>
</comment>
<evidence type="ECO:0000313" key="3">
    <source>
        <dbReference type="Proteomes" id="UP000295531"/>
    </source>
</evidence>
<feature type="transmembrane region" description="Helical" evidence="1">
    <location>
        <begin position="20"/>
        <end position="36"/>
    </location>
</feature>
<dbReference type="Proteomes" id="UP000295531">
    <property type="component" value="Unassembled WGS sequence"/>
</dbReference>
<evidence type="ECO:0000313" key="2">
    <source>
        <dbReference type="EMBL" id="TDP33257.1"/>
    </source>
</evidence>
<dbReference type="OrthoDB" id="6238204at2"/>
<keyword evidence="1" id="KW-0472">Membrane</keyword>
<keyword evidence="1" id="KW-0812">Transmembrane</keyword>
<dbReference type="EMBL" id="SNXI01000007">
    <property type="protein sequence ID" value="TDP33257.1"/>
    <property type="molecule type" value="Genomic_DNA"/>
</dbReference>
<evidence type="ECO:0000256" key="1">
    <source>
        <dbReference type="SAM" id="Phobius"/>
    </source>
</evidence>
<gene>
    <name evidence="2" type="ORF">DEU29_10777</name>
</gene>
<organism evidence="2 3">
    <name type="scientific">Idiomarina aquatica</name>
    <dbReference type="NCBI Taxonomy" id="1327752"/>
    <lineage>
        <taxon>Bacteria</taxon>
        <taxon>Pseudomonadati</taxon>
        <taxon>Pseudomonadota</taxon>
        <taxon>Gammaproteobacteria</taxon>
        <taxon>Alteromonadales</taxon>
        <taxon>Idiomarinaceae</taxon>
        <taxon>Idiomarina</taxon>
    </lineage>
</organism>
<name>A0A4R6P6B9_9GAMM</name>
<proteinExistence type="predicted"/>
<accession>A0A4R6P6B9</accession>